<organism evidence="1 2">
    <name type="scientific">Aplosporella prunicola CBS 121167</name>
    <dbReference type="NCBI Taxonomy" id="1176127"/>
    <lineage>
        <taxon>Eukaryota</taxon>
        <taxon>Fungi</taxon>
        <taxon>Dikarya</taxon>
        <taxon>Ascomycota</taxon>
        <taxon>Pezizomycotina</taxon>
        <taxon>Dothideomycetes</taxon>
        <taxon>Dothideomycetes incertae sedis</taxon>
        <taxon>Botryosphaeriales</taxon>
        <taxon>Aplosporellaceae</taxon>
        <taxon>Aplosporella</taxon>
    </lineage>
</organism>
<evidence type="ECO:0000313" key="1">
    <source>
        <dbReference type="EMBL" id="KAF2146260.1"/>
    </source>
</evidence>
<dbReference type="InterPro" id="IPR046341">
    <property type="entry name" value="SET_dom_sf"/>
</dbReference>
<dbReference type="AlphaFoldDB" id="A0A6A6BQH7"/>
<dbReference type="EMBL" id="ML995476">
    <property type="protein sequence ID" value="KAF2146260.1"/>
    <property type="molecule type" value="Genomic_DNA"/>
</dbReference>
<dbReference type="GeneID" id="54296166"/>
<dbReference type="RefSeq" id="XP_033401969.1">
    <property type="nucleotide sequence ID" value="XM_033538670.1"/>
</dbReference>
<dbReference type="GO" id="GO:0016279">
    <property type="term" value="F:protein-lysine N-methyltransferase activity"/>
    <property type="evidence" value="ECO:0007669"/>
    <property type="project" value="TreeGrafter"/>
</dbReference>
<gene>
    <name evidence="1" type="ORF">K452DRAFT_263947</name>
</gene>
<accession>A0A6A6BQH7</accession>
<sequence>MVQLHASPGPEHDAFLAWARDRGVVVDGVTPASFPASGLGVIKDVRLPLDATVHGRLAAYLTIVHDKPDRPHVVWEPVWPKKDDFDLIMPLRWDEHEKKQLTPHAKELLANQQSKIDKDWDLLQTHLPNHEDPSCRELFTYYWLIVNTRTFYWDYPTNTRTGKQANKRRKLAPDDCMALCPFMEYFNHADEGCVVDHDVNEFTVTCNRDYEEGQEVYLSYGSHSNDFLQVEYGFILASNKWDETKLDHIILPQLSKTQKTGLEETGFLGNYTIDSTQTCYRTQAALRSIILPERNWRQFVEGWSDGEKDQKEVYKYCVQLLEQYERDIAKVQKTVEELQEGYRKDTLKRRWEQIKVIVGDLKLKLES</sequence>
<proteinExistence type="predicted"/>
<dbReference type="Gene3D" id="3.90.1410.10">
    <property type="entry name" value="set domain protein methyltransferase, domain 1"/>
    <property type="match status" value="1"/>
</dbReference>
<dbReference type="OrthoDB" id="341421at2759"/>
<evidence type="ECO:0000313" key="2">
    <source>
        <dbReference type="Proteomes" id="UP000799438"/>
    </source>
</evidence>
<dbReference type="PANTHER" id="PTHR13271">
    <property type="entry name" value="UNCHARACTERIZED PUTATIVE METHYLTRANSFERASE"/>
    <property type="match status" value="1"/>
</dbReference>
<dbReference type="InterPro" id="IPR050600">
    <property type="entry name" value="SETD3_SETD6_MTase"/>
</dbReference>
<dbReference type="SUPFAM" id="SSF82199">
    <property type="entry name" value="SET domain"/>
    <property type="match status" value="1"/>
</dbReference>
<keyword evidence="2" id="KW-1185">Reference proteome</keyword>
<protein>
    <submittedName>
        <fullName evidence="1">Uncharacterized protein</fullName>
    </submittedName>
</protein>
<dbReference type="Proteomes" id="UP000799438">
    <property type="component" value="Unassembled WGS sequence"/>
</dbReference>
<dbReference type="PANTHER" id="PTHR13271:SF137">
    <property type="entry name" value="SET DOMAIN-CONTAINING PROTEIN"/>
    <property type="match status" value="1"/>
</dbReference>
<name>A0A6A6BQH7_9PEZI</name>
<reference evidence="1" key="1">
    <citation type="journal article" date="2020" name="Stud. Mycol.">
        <title>101 Dothideomycetes genomes: a test case for predicting lifestyles and emergence of pathogens.</title>
        <authorList>
            <person name="Haridas S."/>
            <person name="Albert R."/>
            <person name="Binder M."/>
            <person name="Bloem J."/>
            <person name="Labutti K."/>
            <person name="Salamov A."/>
            <person name="Andreopoulos B."/>
            <person name="Baker S."/>
            <person name="Barry K."/>
            <person name="Bills G."/>
            <person name="Bluhm B."/>
            <person name="Cannon C."/>
            <person name="Castanera R."/>
            <person name="Culley D."/>
            <person name="Daum C."/>
            <person name="Ezra D."/>
            <person name="Gonzalez J."/>
            <person name="Henrissat B."/>
            <person name="Kuo A."/>
            <person name="Liang C."/>
            <person name="Lipzen A."/>
            <person name="Lutzoni F."/>
            <person name="Magnuson J."/>
            <person name="Mondo S."/>
            <person name="Nolan M."/>
            <person name="Ohm R."/>
            <person name="Pangilinan J."/>
            <person name="Park H.-J."/>
            <person name="Ramirez L."/>
            <person name="Alfaro M."/>
            <person name="Sun H."/>
            <person name="Tritt A."/>
            <person name="Yoshinaga Y."/>
            <person name="Zwiers L.-H."/>
            <person name="Turgeon B."/>
            <person name="Goodwin S."/>
            <person name="Spatafora J."/>
            <person name="Crous P."/>
            <person name="Grigoriev I."/>
        </authorList>
    </citation>
    <scope>NUCLEOTIDE SEQUENCE</scope>
    <source>
        <strain evidence="1">CBS 121167</strain>
    </source>
</reference>